<reference evidence="3" key="1">
    <citation type="journal article" date="2014" name="Int. J. Syst. Evol. Microbiol.">
        <title>Complete genome sequence of Corynebacterium casei LMG S-19264T (=DSM 44701T), isolated from a smear-ripened cheese.</title>
        <authorList>
            <consortium name="US DOE Joint Genome Institute (JGI-PGF)"/>
            <person name="Walter F."/>
            <person name="Albersmeier A."/>
            <person name="Kalinowski J."/>
            <person name="Ruckert C."/>
        </authorList>
    </citation>
    <scope>NUCLEOTIDE SEQUENCE</scope>
    <source>
        <strain evidence="3">CGMCC 1.12160</strain>
    </source>
</reference>
<organism evidence="3 4">
    <name type="scientific">Ornithinimicrobium tianjinense</name>
    <dbReference type="NCBI Taxonomy" id="1195761"/>
    <lineage>
        <taxon>Bacteria</taxon>
        <taxon>Bacillati</taxon>
        <taxon>Actinomycetota</taxon>
        <taxon>Actinomycetes</taxon>
        <taxon>Micrococcales</taxon>
        <taxon>Ornithinimicrobiaceae</taxon>
        <taxon>Ornithinimicrobium</taxon>
    </lineage>
</organism>
<dbReference type="RefSeq" id="WP_229734796.1">
    <property type="nucleotide sequence ID" value="NZ_BAABKH010000010.1"/>
</dbReference>
<dbReference type="InterPro" id="IPR011528">
    <property type="entry name" value="NERD"/>
</dbReference>
<proteinExistence type="predicted"/>
<evidence type="ECO:0000313" key="4">
    <source>
        <dbReference type="Proteomes" id="UP000605670"/>
    </source>
</evidence>
<comment type="caution">
    <text evidence="3">The sequence shown here is derived from an EMBL/GenBank/DDBJ whole genome shotgun (WGS) entry which is preliminary data.</text>
</comment>
<evidence type="ECO:0000259" key="2">
    <source>
        <dbReference type="PROSITE" id="PS50965"/>
    </source>
</evidence>
<name>A0A917F316_9MICO</name>
<evidence type="ECO:0000256" key="1">
    <source>
        <dbReference type="SAM" id="MobiDB-lite"/>
    </source>
</evidence>
<accession>A0A917F316</accession>
<dbReference type="PROSITE" id="PS50965">
    <property type="entry name" value="NERD"/>
    <property type="match status" value="1"/>
</dbReference>
<protein>
    <recommendedName>
        <fullName evidence="2">NERD domain-containing protein</fullName>
    </recommendedName>
</protein>
<dbReference type="Proteomes" id="UP000605670">
    <property type="component" value="Unassembled WGS sequence"/>
</dbReference>
<dbReference type="AlphaFoldDB" id="A0A917F316"/>
<gene>
    <name evidence="3" type="ORF">GCM10011366_04460</name>
</gene>
<feature type="region of interest" description="Disordered" evidence="1">
    <location>
        <begin position="76"/>
        <end position="110"/>
    </location>
</feature>
<dbReference type="EMBL" id="BMEM01000001">
    <property type="protein sequence ID" value="GGF39965.1"/>
    <property type="molecule type" value="Genomic_DNA"/>
</dbReference>
<evidence type="ECO:0000313" key="3">
    <source>
        <dbReference type="EMBL" id="GGF39965.1"/>
    </source>
</evidence>
<sequence>MTETDSSTTRPRAMRLRYAGQCRERTTELQRGTRAVYDRATKTVCCLSCNETRTGGGEPEAPVDTGTATSMGEVEHEQPAGPDLVPEEPTVVDTSPGVAGSSARREHERRVAAREQRIRSKHPRLGGLILAVSDDPQTTKAWATGAVGEERLGRRLDAVAGPLVRVLHDRRIPGSGANLDHLVVCPTGVYVVDAKRYKGRPHRVVEGGLFTPRTEKLLVGRRDCSKLMDAGLKQADLVRAALADDTVTVRSVLCFVEADWPLLGGDFVVRDVIVTWPKKLAATIGRSGPLSEDQVAAVHERLASAFPPA</sequence>
<dbReference type="Pfam" id="PF08378">
    <property type="entry name" value="NERD"/>
    <property type="match status" value="1"/>
</dbReference>
<feature type="domain" description="NERD" evidence="2">
    <location>
        <begin position="144"/>
        <end position="250"/>
    </location>
</feature>
<keyword evidence="4" id="KW-1185">Reference proteome</keyword>
<reference evidence="3" key="2">
    <citation type="submission" date="2020-09" db="EMBL/GenBank/DDBJ databases">
        <authorList>
            <person name="Sun Q."/>
            <person name="Zhou Y."/>
        </authorList>
    </citation>
    <scope>NUCLEOTIDE SEQUENCE</scope>
    <source>
        <strain evidence="3">CGMCC 1.12160</strain>
    </source>
</reference>